<reference evidence="1" key="2">
    <citation type="submission" date="2018-08" db="UniProtKB">
        <authorList>
            <consortium name="EnsemblPlants"/>
        </authorList>
    </citation>
    <scope>IDENTIFICATION</scope>
    <source>
        <strain evidence="1">Yugu1</strain>
    </source>
</reference>
<organism evidence="1 2">
    <name type="scientific">Setaria italica</name>
    <name type="common">Foxtail millet</name>
    <name type="synonym">Panicum italicum</name>
    <dbReference type="NCBI Taxonomy" id="4555"/>
    <lineage>
        <taxon>Eukaryota</taxon>
        <taxon>Viridiplantae</taxon>
        <taxon>Streptophyta</taxon>
        <taxon>Embryophyta</taxon>
        <taxon>Tracheophyta</taxon>
        <taxon>Spermatophyta</taxon>
        <taxon>Magnoliopsida</taxon>
        <taxon>Liliopsida</taxon>
        <taxon>Poales</taxon>
        <taxon>Poaceae</taxon>
        <taxon>PACMAD clade</taxon>
        <taxon>Panicoideae</taxon>
        <taxon>Panicodae</taxon>
        <taxon>Paniceae</taxon>
        <taxon>Cenchrinae</taxon>
        <taxon>Setaria</taxon>
    </lineage>
</organism>
<proteinExistence type="predicted"/>
<sequence>MWKLKLIDTVQSIEKQLGISKISVSTITRKLNQTK</sequence>
<dbReference type="Proteomes" id="UP000004995">
    <property type="component" value="Unassembled WGS sequence"/>
</dbReference>
<dbReference type="Gramene" id="KQK86731">
    <property type="protein sequence ID" value="KQK86731"/>
    <property type="gene ID" value="SETIT_040677mg"/>
</dbReference>
<dbReference type="AlphaFoldDB" id="K4AP29"/>
<name>K4AP29_SETIT</name>
<keyword evidence="2" id="KW-1185">Reference proteome</keyword>
<dbReference type="HOGENOM" id="CLU_3369385_0_0_1"/>
<dbReference type="InParanoid" id="K4AP29"/>
<dbReference type="EnsemblPlants" id="KQK86731">
    <property type="protein sequence ID" value="KQK86731"/>
    <property type="gene ID" value="SETIT_040677mg"/>
</dbReference>
<reference evidence="2" key="1">
    <citation type="journal article" date="2012" name="Nat. Biotechnol.">
        <title>Reference genome sequence of the model plant Setaria.</title>
        <authorList>
            <person name="Bennetzen J.L."/>
            <person name="Schmutz J."/>
            <person name="Wang H."/>
            <person name="Percifield R."/>
            <person name="Hawkins J."/>
            <person name="Pontaroli A.C."/>
            <person name="Estep M."/>
            <person name="Feng L."/>
            <person name="Vaughn J.N."/>
            <person name="Grimwood J."/>
            <person name="Jenkins J."/>
            <person name="Barry K."/>
            <person name="Lindquist E."/>
            <person name="Hellsten U."/>
            <person name="Deshpande S."/>
            <person name="Wang X."/>
            <person name="Wu X."/>
            <person name="Mitros T."/>
            <person name="Triplett J."/>
            <person name="Yang X."/>
            <person name="Ye C.Y."/>
            <person name="Mauro-Herrera M."/>
            <person name="Wang L."/>
            <person name="Li P."/>
            <person name="Sharma M."/>
            <person name="Sharma R."/>
            <person name="Ronald P.C."/>
            <person name="Panaud O."/>
            <person name="Kellogg E.A."/>
            <person name="Brutnell T.P."/>
            <person name="Doust A.N."/>
            <person name="Tuskan G.A."/>
            <person name="Rokhsar D."/>
            <person name="Devos K.M."/>
        </authorList>
    </citation>
    <scope>NUCLEOTIDE SEQUENCE [LARGE SCALE GENOMIC DNA]</scope>
    <source>
        <strain evidence="2">cv. Yugu1</strain>
    </source>
</reference>
<dbReference type="EMBL" id="AGNK02005328">
    <property type="status" value="NOT_ANNOTATED_CDS"/>
    <property type="molecule type" value="Genomic_DNA"/>
</dbReference>
<evidence type="ECO:0000313" key="1">
    <source>
        <dbReference type="EnsemblPlants" id="KQK86731"/>
    </source>
</evidence>
<accession>K4AP29</accession>
<protein>
    <submittedName>
        <fullName evidence="1">Uncharacterized protein</fullName>
    </submittedName>
</protein>
<evidence type="ECO:0000313" key="2">
    <source>
        <dbReference type="Proteomes" id="UP000004995"/>
    </source>
</evidence>